<dbReference type="Pfam" id="PF02720">
    <property type="entry name" value="DUF222"/>
    <property type="match status" value="1"/>
</dbReference>
<dbReference type="SMART" id="SM00507">
    <property type="entry name" value="HNHc"/>
    <property type="match status" value="1"/>
</dbReference>
<protein>
    <recommendedName>
        <fullName evidence="2">HNH nuclease domain-containing protein</fullName>
    </recommendedName>
</protein>
<dbReference type="OrthoDB" id="3725562at2"/>
<gene>
    <name evidence="3" type="ORF">BW730_04015</name>
</gene>
<dbReference type="STRING" id="1332264.BW730_04015"/>
<organism evidence="3 4">
    <name type="scientific">Tessaracoccus aquimaris</name>
    <dbReference type="NCBI Taxonomy" id="1332264"/>
    <lineage>
        <taxon>Bacteria</taxon>
        <taxon>Bacillati</taxon>
        <taxon>Actinomycetota</taxon>
        <taxon>Actinomycetes</taxon>
        <taxon>Propionibacteriales</taxon>
        <taxon>Propionibacteriaceae</taxon>
        <taxon>Tessaracoccus</taxon>
    </lineage>
</organism>
<dbReference type="EMBL" id="CP019606">
    <property type="protein sequence ID" value="AQP46818.1"/>
    <property type="molecule type" value="Genomic_DNA"/>
</dbReference>
<dbReference type="CDD" id="cd00085">
    <property type="entry name" value="HNHc"/>
    <property type="match status" value="1"/>
</dbReference>
<dbReference type="AlphaFoldDB" id="A0A1Q2CL24"/>
<name>A0A1Q2CL24_9ACTN</name>
<keyword evidence="4" id="KW-1185">Reference proteome</keyword>
<dbReference type="InterPro" id="IPR003870">
    <property type="entry name" value="DUF222"/>
</dbReference>
<dbReference type="RefSeq" id="WP_077685128.1">
    <property type="nucleotide sequence ID" value="NZ_CP019606.1"/>
</dbReference>
<evidence type="ECO:0000313" key="3">
    <source>
        <dbReference type="EMBL" id="AQP46818.1"/>
    </source>
</evidence>
<sequence>MDLMEYPSIEQWEVASRRAELLAGQLAQLHAELVDLTAQVIATNAWAGEGIVSPEHWLMLRCALSPVRAREIVTIARRQGDFPELERRLHSGSISVDQLAVVAKHVPLSHAHAVTGFVEAATVPQLRRVLPRYHFPAEDVAPTQDEELPSGTVTAIDDGPTLSMGTQDGRFRLHFEADPLDGALVETALREAKDALFTAGDATATLADALLEMASRSLTAVESPSRRDHYKVLVHLETDGRGWIKKQGALPRHLLRKLTCEGTVRPVWLENASPVSVGRAMRIVPSRTRALVEDRDQGCRYPGCTTTRFLENHHLTHWADGGATDIETVLSLCPRHHREHHQGNFTIEGTPTTPDGLTFLGRYGHPIRPALPHDPPAPTHPPPEAQPIRGWPLDTRYLDFGPPITAA</sequence>
<evidence type="ECO:0000313" key="4">
    <source>
        <dbReference type="Proteomes" id="UP000188145"/>
    </source>
</evidence>
<dbReference type="Proteomes" id="UP000188145">
    <property type="component" value="Chromosome"/>
</dbReference>
<dbReference type="KEGG" id="tes:BW730_04015"/>
<feature type="domain" description="HNH nuclease" evidence="2">
    <location>
        <begin position="287"/>
        <end position="338"/>
    </location>
</feature>
<evidence type="ECO:0000256" key="1">
    <source>
        <dbReference type="SAM" id="MobiDB-lite"/>
    </source>
</evidence>
<feature type="region of interest" description="Disordered" evidence="1">
    <location>
        <begin position="142"/>
        <end position="161"/>
    </location>
</feature>
<evidence type="ECO:0000259" key="2">
    <source>
        <dbReference type="SMART" id="SM00507"/>
    </source>
</evidence>
<accession>A0A1Q2CL24</accession>
<dbReference type="InterPro" id="IPR003615">
    <property type="entry name" value="HNH_nuc"/>
</dbReference>
<reference evidence="4" key="1">
    <citation type="submission" date="2017-02" db="EMBL/GenBank/DDBJ databases">
        <title>Tessaracoccus aquaemaris sp. nov., isolated from the intestine of a Korean rockfish, Sebastes schlegelii, in a marine aquaculture pond.</title>
        <authorList>
            <person name="Tak E.J."/>
            <person name="Bae J.-W."/>
        </authorList>
    </citation>
    <scope>NUCLEOTIDE SEQUENCE [LARGE SCALE GENOMIC DNA]</scope>
    <source>
        <strain evidence="4">NSG39</strain>
    </source>
</reference>
<proteinExistence type="predicted"/>